<proteinExistence type="predicted"/>
<gene>
    <name evidence="2" type="ORF">I303_07404</name>
    <name evidence="3" type="ORF">I303_108269</name>
</gene>
<dbReference type="Proteomes" id="UP000078595">
    <property type="component" value="Chromosome 11"/>
</dbReference>
<organism evidence="2">
    <name type="scientific">Kwoniella dejecticola CBS 10117</name>
    <dbReference type="NCBI Taxonomy" id="1296121"/>
    <lineage>
        <taxon>Eukaryota</taxon>
        <taxon>Fungi</taxon>
        <taxon>Dikarya</taxon>
        <taxon>Basidiomycota</taxon>
        <taxon>Agaricomycotina</taxon>
        <taxon>Tremellomycetes</taxon>
        <taxon>Tremellales</taxon>
        <taxon>Cryptococcaceae</taxon>
        <taxon>Kwoniella</taxon>
    </lineage>
</organism>
<dbReference type="EMBL" id="KI894035">
    <property type="protein sequence ID" value="OBR82642.1"/>
    <property type="molecule type" value="Genomic_DNA"/>
</dbReference>
<dbReference type="VEuPathDB" id="FungiDB:I303_07404"/>
<evidence type="ECO:0000313" key="4">
    <source>
        <dbReference type="Proteomes" id="UP000078595"/>
    </source>
</evidence>
<evidence type="ECO:0000313" key="2">
    <source>
        <dbReference type="EMBL" id="OBR82642.1"/>
    </source>
</evidence>
<protein>
    <submittedName>
        <fullName evidence="2">Uncharacterized protein</fullName>
    </submittedName>
</protein>
<dbReference type="EMBL" id="CP144540">
    <property type="protein sequence ID" value="WWC65648.1"/>
    <property type="molecule type" value="Genomic_DNA"/>
</dbReference>
<evidence type="ECO:0000313" key="3">
    <source>
        <dbReference type="EMBL" id="WWC65648.1"/>
    </source>
</evidence>
<feature type="region of interest" description="Disordered" evidence="1">
    <location>
        <begin position="1"/>
        <end position="52"/>
    </location>
</feature>
<dbReference type="KEGG" id="kdj:28971103"/>
<reference evidence="3" key="2">
    <citation type="submission" date="2013-07" db="EMBL/GenBank/DDBJ databases">
        <authorList>
            <consortium name="The Broad Institute Genome Sequencing Platform"/>
            <person name="Cuomo C."/>
            <person name="Litvintseva A."/>
            <person name="Chen Y."/>
            <person name="Heitman J."/>
            <person name="Sun S."/>
            <person name="Springer D."/>
            <person name="Dromer F."/>
            <person name="Young S.K."/>
            <person name="Zeng Q."/>
            <person name="Gargeya S."/>
            <person name="Fitzgerald M."/>
            <person name="Abouelleil A."/>
            <person name="Alvarado L."/>
            <person name="Berlin A.M."/>
            <person name="Chapman S.B."/>
            <person name="Dewar J."/>
            <person name="Goldberg J."/>
            <person name="Griggs A."/>
            <person name="Gujja S."/>
            <person name="Hansen M."/>
            <person name="Howarth C."/>
            <person name="Imamovic A."/>
            <person name="Larimer J."/>
            <person name="McCowan C."/>
            <person name="Murphy C."/>
            <person name="Pearson M."/>
            <person name="Priest M."/>
            <person name="Roberts A."/>
            <person name="Saif S."/>
            <person name="Shea T."/>
            <person name="Sykes S."/>
            <person name="Wortman J."/>
            <person name="Nusbaum C."/>
            <person name="Birren B."/>
        </authorList>
    </citation>
    <scope>NUCLEOTIDE SEQUENCE</scope>
    <source>
        <strain evidence="3">CBS 10117</strain>
    </source>
</reference>
<reference evidence="2" key="1">
    <citation type="submission" date="2013-07" db="EMBL/GenBank/DDBJ databases">
        <title>The Genome Sequence of Cryptococcus dejecticola CBS10117.</title>
        <authorList>
            <consortium name="The Broad Institute Genome Sequencing Platform"/>
            <person name="Cuomo C."/>
            <person name="Litvintseva A."/>
            <person name="Chen Y."/>
            <person name="Heitman J."/>
            <person name="Sun S."/>
            <person name="Springer D."/>
            <person name="Dromer F."/>
            <person name="Young S.K."/>
            <person name="Zeng Q."/>
            <person name="Gargeya S."/>
            <person name="Fitzgerald M."/>
            <person name="Abouelleil A."/>
            <person name="Alvarado L."/>
            <person name="Berlin A.M."/>
            <person name="Chapman S.B."/>
            <person name="Dewar J."/>
            <person name="Goldberg J."/>
            <person name="Griggs A."/>
            <person name="Gujja S."/>
            <person name="Hansen M."/>
            <person name="Howarth C."/>
            <person name="Imamovic A."/>
            <person name="Larimer J."/>
            <person name="McCowan C."/>
            <person name="Murphy C."/>
            <person name="Pearson M."/>
            <person name="Priest M."/>
            <person name="Roberts A."/>
            <person name="Saif S."/>
            <person name="Shea T."/>
            <person name="Sykes S."/>
            <person name="Wortman J."/>
            <person name="Nusbaum C."/>
            <person name="Birren B."/>
        </authorList>
    </citation>
    <scope>NUCLEOTIDE SEQUENCE [LARGE SCALE GENOMIC DNA]</scope>
    <source>
        <strain evidence="2">CBS 10117</strain>
    </source>
</reference>
<sequence>MSGIHSRAVADTSPDTYQGDSSGYSSGRGDSRSSLQGVQAKYPGAYTPSSGGIAVQQDLRSKASGHLLRLTNGHRPSGPFFESESNISANLQTQAAASRISHAFDATSKQRNMLACISVNDYSCFSDTPRSDLEWLKSSVDDISRRSGVENLPSSSDGGLPTMGDIKLLSDYVDKLSAASV</sequence>
<dbReference type="AlphaFoldDB" id="A0A1A5ZXV6"/>
<dbReference type="RefSeq" id="XP_018260484.1">
    <property type="nucleotide sequence ID" value="XM_018410674.1"/>
</dbReference>
<keyword evidence="4" id="KW-1185">Reference proteome</keyword>
<accession>A0A1A5ZXV6</accession>
<reference evidence="3" key="3">
    <citation type="submission" date="2024-02" db="EMBL/GenBank/DDBJ databases">
        <title>Comparative genomics of Cryptococcus and Kwoniella reveals pathogenesis evolution and contrasting modes of karyotype evolution via chromosome fusion or intercentromeric recombination.</title>
        <authorList>
            <person name="Coelho M.A."/>
            <person name="David-Palma M."/>
            <person name="Shea T."/>
            <person name="Bowers K."/>
            <person name="McGinley-Smith S."/>
            <person name="Mohammad A.W."/>
            <person name="Gnirke A."/>
            <person name="Yurkov A.M."/>
            <person name="Nowrousian M."/>
            <person name="Sun S."/>
            <person name="Cuomo C.A."/>
            <person name="Heitman J."/>
        </authorList>
    </citation>
    <scope>NUCLEOTIDE SEQUENCE</scope>
    <source>
        <strain evidence="3">CBS 10117</strain>
    </source>
</reference>
<evidence type="ECO:0000256" key="1">
    <source>
        <dbReference type="SAM" id="MobiDB-lite"/>
    </source>
</evidence>
<dbReference type="GeneID" id="28971103"/>
<name>A0A1A5ZXV6_9TREE</name>
<feature type="compositionally biased region" description="Low complexity" evidence="1">
    <location>
        <begin position="17"/>
        <end position="37"/>
    </location>
</feature>